<sequence length="154" mass="18186">MDTAILKKAANYCVYQERTQAEVRKRLQDWKIWGDEAEEIIAYLITENYLNEERFAKAFAGGKFRVKKWGRLKIKAELKARKMSKYVLESAMKEIPNDDYFTTATLLIEKKMNDLKTEINPLKRKQKIFNYMISKGYESNIVLEIMKDLEAKKS</sequence>
<keyword evidence="10" id="KW-1185">Reference proteome</keyword>
<reference evidence="9 10" key="1">
    <citation type="submission" date="2018-11" db="EMBL/GenBank/DDBJ databases">
        <title>Novel bacteria species description.</title>
        <authorList>
            <person name="Han J.-H."/>
        </authorList>
    </citation>
    <scope>NUCLEOTIDE SEQUENCE [LARGE SCALE GENOMIC DNA]</scope>
    <source>
        <strain evidence="9 10">KCTC23259</strain>
    </source>
</reference>
<evidence type="ECO:0000256" key="3">
    <source>
        <dbReference type="ARBA" id="ARBA00018111"/>
    </source>
</evidence>
<dbReference type="Proteomes" id="UP001204144">
    <property type="component" value="Unassembled WGS sequence"/>
</dbReference>
<name>A0AAE3H3D7_9BACT</name>
<dbReference type="InterPro" id="IPR053926">
    <property type="entry name" value="RecX_HTH_1st"/>
</dbReference>
<dbReference type="Pfam" id="PF02631">
    <property type="entry name" value="RecX_HTH2"/>
    <property type="match status" value="1"/>
</dbReference>
<feature type="domain" description="RecX first three-helical" evidence="8">
    <location>
        <begin position="8"/>
        <end position="44"/>
    </location>
</feature>
<dbReference type="InterPro" id="IPR053924">
    <property type="entry name" value="RecX_HTH_2nd"/>
</dbReference>
<gene>
    <name evidence="5" type="primary">recX</name>
    <name evidence="9" type="ORF">EGI31_10205</name>
</gene>
<dbReference type="RefSeq" id="WP_255037114.1">
    <property type="nucleotide sequence ID" value="NZ_RJUF01000025.1"/>
</dbReference>
<feature type="domain" description="RecX third three-helical" evidence="7">
    <location>
        <begin position="98"/>
        <end position="145"/>
    </location>
</feature>
<evidence type="ECO:0000256" key="4">
    <source>
        <dbReference type="ARBA" id="ARBA00022490"/>
    </source>
</evidence>
<evidence type="ECO:0000259" key="7">
    <source>
        <dbReference type="Pfam" id="PF21981"/>
    </source>
</evidence>
<evidence type="ECO:0000259" key="8">
    <source>
        <dbReference type="Pfam" id="PF21982"/>
    </source>
</evidence>
<dbReference type="InterPro" id="IPR036388">
    <property type="entry name" value="WH-like_DNA-bd_sf"/>
</dbReference>
<dbReference type="Pfam" id="PF21981">
    <property type="entry name" value="RecX_HTH3"/>
    <property type="match status" value="1"/>
</dbReference>
<dbReference type="EMBL" id="RJUF01000025">
    <property type="protein sequence ID" value="MCP9763331.1"/>
    <property type="molecule type" value="Genomic_DNA"/>
</dbReference>
<dbReference type="Pfam" id="PF21982">
    <property type="entry name" value="RecX_HTH1"/>
    <property type="match status" value="1"/>
</dbReference>
<dbReference type="InterPro" id="IPR003783">
    <property type="entry name" value="Regulatory_RecX"/>
</dbReference>
<proteinExistence type="inferred from homology"/>
<comment type="caution">
    <text evidence="9">The sequence shown here is derived from an EMBL/GenBank/DDBJ whole genome shotgun (WGS) entry which is preliminary data.</text>
</comment>
<dbReference type="Gene3D" id="1.10.10.10">
    <property type="entry name" value="Winged helix-like DNA-binding domain superfamily/Winged helix DNA-binding domain"/>
    <property type="match status" value="3"/>
</dbReference>
<evidence type="ECO:0000313" key="9">
    <source>
        <dbReference type="EMBL" id="MCP9763331.1"/>
    </source>
</evidence>
<feature type="domain" description="RecX second three-helical" evidence="6">
    <location>
        <begin position="51"/>
        <end position="92"/>
    </location>
</feature>
<comment type="similarity">
    <text evidence="2 5">Belongs to the RecX family.</text>
</comment>
<comment type="function">
    <text evidence="5">Modulates RecA activity.</text>
</comment>
<dbReference type="InterPro" id="IPR053925">
    <property type="entry name" value="RecX_HTH_3rd"/>
</dbReference>
<keyword evidence="4 5" id="KW-0963">Cytoplasm</keyword>
<evidence type="ECO:0000313" key="10">
    <source>
        <dbReference type="Proteomes" id="UP001204144"/>
    </source>
</evidence>
<evidence type="ECO:0000256" key="5">
    <source>
        <dbReference type="HAMAP-Rule" id="MF_01114"/>
    </source>
</evidence>
<accession>A0AAE3H3D7</accession>
<evidence type="ECO:0000256" key="2">
    <source>
        <dbReference type="ARBA" id="ARBA00009695"/>
    </source>
</evidence>
<dbReference type="PANTHER" id="PTHR33602">
    <property type="entry name" value="REGULATORY PROTEIN RECX FAMILY PROTEIN"/>
    <property type="match status" value="1"/>
</dbReference>
<comment type="subcellular location">
    <subcellularLocation>
        <location evidence="1 5">Cytoplasm</location>
    </subcellularLocation>
</comment>
<evidence type="ECO:0000259" key="6">
    <source>
        <dbReference type="Pfam" id="PF02631"/>
    </source>
</evidence>
<dbReference type="HAMAP" id="MF_01114">
    <property type="entry name" value="RecX"/>
    <property type="match status" value="1"/>
</dbReference>
<dbReference type="GO" id="GO:0005737">
    <property type="term" value="C:cytoplasm"/>
    <property type="evidence" value="ECO:0007669"/>
    <property type="project" value="UniProtKB-SubCell"/>
</dbReference>
<dbReference type="GO" id="GO:0006282">
    <property type="term" value="P:regulation of DNA repair"/>
    <property type="evidence" value="ECO:0007669"/>
    <property type="project" value="UniProtKB-UniRule"/>
</dbReference>
<protein>
    <recommendedName>
        <fullName evidence="3 5">Regulatory protein RecX</fullName>
    </recommendedName>
</protein>
<organism evidence="9 10">
    <name type="scientific">Lacihabitans soyangensis</name>
    <dbReference type="NCBI Taxonomy" id="869394"/>
    <lineage>
        <taxon>Bacteria</taxon>
        <taxon>Pseudomonadati</taxon>
        <taxon>Bacteroidota</taxon>
        <taxon>Cytophagia</taxon>
        <taxon>Cytophagales</taxon>
        <taxon>Leadbetterellaceae</taxon>
        <taxon>Lacihabitans</taxon>
    </lineage>
</organism>
<evidence type="ECO:0000256" key="1">
    <source>
        <dbReference type="ARBA" id="ARBA00004496"/>
    </source>
</evidence>
<dbReference type="AlphaFoldDB" id="A0AAE3H3D7"/>
<dbReference type="PANTHER" id="PTHR33602:SF1">
    <property type="entry name" value="REGULATORY PROTEIN RECX FAMILY PROTEIN"/>
    <property type="match status" value="1"/>
</dbReference>